<keyword evidence="1" id="KW-0614">Plasmid</keyword>
<evidence type="ECO:0000313" key="2">
    <source>
        <dbReference type="Proteomes" id="UP001056855"/>
    </source>
</evidence>
<dbReference type="GeneID" id="73292575"/>
<evidence type="ECO:0000313" key="1">
    <source>
        <dbReference type="EMBL" id="UTF55968.1"/>
    </source>
</evidence>
<dbReference type="AlphaFoldDB" id="A0A9E7NFP4"/>
<dbReference type="KEGG" id="sawl:NGM29_20975"/>
<reference evidence="1" key="1">
    <citation type="submission" date="2022-06" db="EMBL/GenBank/DDBJ databases">
        <title>Diverse halophilic archaea isolated from saline environments.</title>
        <authorList>
            <person name="Cui H.-L."/>
        </authorList>
    </citation>
    <scope>NUCLEOTIDE SEQUENCE</scope>
    <source>
        <strain evidence="1">WLHS1</strain>
        <plasmid evidence="1">unnamed3</plasmid>
    </source>
</reference>
<gene>
    <name evidence="1" type="ORF">NGM29_20975</name>
</gene>
<protein>
    <submittedName>
        <fullName evidence="1">Uncharacterized protein</fullName>
    </submittedName>
</protein>
<keyword evidence="2" id="KW-1185">Reference proteome</keyword>
<dbReference type="EMBL" id="CP100358">
    <property type="protein sequence ID" value="UTF55968.1"/>
    <property type="molecule type" value="Genomic_DNA"/>
</dbReference>
<sequence>MSETATPGSGPPDHRKHADWVAITNCHGTQRRIHKVKGNPGPGEIQNGDEVEVACKTSLVGSESSWKAKPAAVFPPGYHPLCDCPECFGEEIGETDGDGRGQGQDQ</sequence>
<accession>A0A9E7NFP4</accession>
<geneLocation type="plasmid" evidence="1 2">
    <name>unnamed3</name>
</geneLocation>
<organism evidence="1 2">
    <name type="scientific">Natronosalvus rutilus</name>
    <dbReference type="NCBI Taxonomy" id="2953753"/>
    <lineage>
        <taxon>Archaea</taxon>
        <taxon>Methanobacteriati</taxon>
        <taxon>Methanobacteriota</taxon>
        <taxon>Stenosarchaea group</taxon>
        <taxon>Halobacteria</taxon>
        <taxon>Halobacteriales</taxon>
        <taxon>Natrialbaceae</taxon>
        <taxon>Natronosalvus</taxon>
    </lineage>
</organism>
<name>A0A9E7NFP4_9EURY</name>
<dbReference type="RefSeq" id="WP_254161522.1">
    <property type="nucleotide sequence ID" value="NZ_CP100358.1"/>
</dbReference>
<proteinExistence type="predicted"/>
<dbReference type="Proteomes" id="UP001056855">
    <property type="component" value="Plasmid unnamed3"/>
</dbReference>